<dbReference type="Proteomes" id="UP001180489">
    <property type="component" value="Unassembled WGS sequence"/>
</dbReference>
<dbReference type="Pfam" id="PF04233">
    <property type="entry name" value="Phage_Mu_F"/>
    <property type="match status" value="1"/>
</dbReference>
<sequence>MSHNRNRALRRAAETRAAVGLDTLRDRMPITVASIGGQQSLTMALDAEARGYANSAVAYRCVAAIADNGASVPLAVRGPDGEEIGGHPVAHLFNKRPNPLMSARVFKSLLLQQLELAGQAFVWLDRGETGVGDVTEMHLVFDQVDVIVDRPLAQRPTTANVIGFMIRRGDGTQVPVLPEELLWLRYPHPWDPLGCLAPWKAARHAVDMDAFAREWQRSSYANGAGATGVVYLGDMNENEYNQVKAGWRSQMQGPANAGRTLLVRSAPGGGGQGGGKGIGFERLTFTPEEMEYLESRMANAAEVMLAFGVPHDYLAAGTTYENRSAARSTLWSDTIAPKLEVIGSEIDLRMLPSDSEEAAFDLSTVAALQEAQDSVANRTRASVYSDTLMIDEARAELGYDALPGGIGQNTLTPYRALFAPVQGAAGADEARSWDADFSRIPPTAPDVGALVERAVEAALSRLLGGPSPAADAGQTPRRAELTRADDTPSSPPLADITAAYDDLEPGGRRAVQALAREQQTRVLRDFDRLMKRPERSAAWLGEVRTEACALAREDQVRLAPPDPDEVPAARLTDMDVAAGPDGWEQRIKVGEIFDPRYWRRRTGEVLRPWVERVWQRGGTDIVGSFDLDEPTVADALRDRVDELAGQVTATTEQVLRSQLLAHGIAEGESVPELRARIQQVFANLGDYRATMIARTETVGGYSQASFLAALDAGATTKTWLATDDKRTRPTHRSASGSTAAMNKRFPLTKSRWPADPTAPASQSIQCRCALTFQFETEES</sequence>
<dbReference type="InterPro" id="IPR006944">
    <property type="entry name" value="Phage/GTA_portal"/>
</dbReference>
<feature type="domain" description="Phage head morphogenesis" evidence="2">
    <location>
        <begin position="659"/>
        <end position="770"/>
    </location>
</feature>
<accession>A0ABU2UIA5</accession>
<keyword evidence="4" id="KW-1185">Reference proteome</keyword>
<organism evidence="3 4">
    <name type="scientific">Streptomyces hintoniae</name>
    <dbReference type="NCBI Taxonomy" id="3075521"/>
    <lineage>
        <taxon>Bacteria</taxon>
        <taxon>Bacillati</taxon>
        <taxon>Actinomycetota</taxon>
        <taxon>Actinomycetes</taxon>
        <taxon>Kitasatosporales</taxon>
        <taxon>Streptomycetaceae</taxon>
        <taxon>Streptomyces</taxon>
    </lineage>
</organism>
<dbReference type="EMBL" id="JAVRFF010000012">
    <property type="protein sequence ID" value="MDT0472998.1"/>
    <property type="molecule type" value="Genomic_DNA"/>
</dbReference>
<gene>
    <name evidence="3" type="ORF">RM863_12775</name>
</gene>
<evidence type="ECO:0000313" key="4">
    <source>
        <dbReference type="Proteomes" id="UP001180489"/>
    </source>
</evidence>
<protein>
    <submittedName>
        <fullName evidence="3">Phage portal protein</fullName>
    </submittedName>
</protein>
<proteinExistence type="predicted"/>
<reference evidence="3" key="1">
    <citation type="submission" date="2024-05" db="EMBL/GenBank/DDBJ databases">
        <title>30 novel species of actinomycetes from the DSMZ collection.</title>
        <authorList>
            <person name="Nouioui I."/>
        </authorList>
    </citation>
    <scope>NUCLEOTIDE SEQUENCE</scope>
    <source>
        <strain evidence="3">DSM 41014</strain>
    </source>
</reference>
<comment type="caution">
    <text evidence="3">The sequence shown here is derived from an EMBL/GenBank/DDBJ whole genome shotgun (WGS) entry which is preliminary data.</text>
</comment>
<dbReference type="Pfam" id="PF04860">
    <property type="entry name" value="Phage_portal"/>
    <property type="match status" value="1"/>
</dbReference>
<feature type="region of interest" description="Disordered" evidence="1">
    <location>
        <begin position="462"/>
        <end position="493"/>
    </location>
</feature>
<dbReference type="InterPro" id="IPR006528">
    <property type="entry name" value="Phage_head_morphogenesis_dom"/>
</dbReference>
<evidence type="ECO:0000259" key="2">
    <source>
        <dbReference type="Pfam" id="PF04233"/>
    </source>
</evidence>
<evidence type="ECO:0000256" key="1">
    <source>
        <dbReference type="SAM" id="MobiDB-lite"/>
    </source>
</evidence>
<feature type="compositionally biased region" description="Basic and acidic residues" evidence="1">
    <location>
        <begin position="477"/>
        <end position="486"/>
    </location>
</feature>
<name>A0ABU2UIA5_9ACTN</name>
<dbReference type="RefSeq" id="WP_311635072.1">
    <property type="nucleotide sequence ID" value="NZ_JAVRFF010000012.1"/>
</dbReference>
<evidence type="ECO:0000313" key="3">
    <source>
        <dbReference type="EMBL" id="MDT0472998.1"/>
    </source>
</evidence>